<dbReference type="Gene3D" id="3.80.10.10">
    <property type="entry name" value="Ribonuclease Inhibitor"/>
    <property type="match status" value="1"/>
</dbReference>
<comment type="caution">
    <text evidence="2">The sequence shown here is derived from an EMBL/GenBank/DDBJ whole genome shotgun (WGS) entry which is preliminary data.</text>
</comment>
<dbReference type="Pfam" id="PF12937">
    <property type="entry name" value="F-box-like"/>
    <property type="match status" value="1"/>
</dbReference>
<accession>A0AA39IR40</accession>
<dbReference type="SUPFAM" id="SSF81383">
    <property type="entry name" value="F-box domain"/>
    <property type="match status" value="1"/>
</dbReference>
<protein>
    <recommendedName>
        <fullName evidence="1">F-box domain-containing protein</fullName>
    </recommendedName>
</protein>
<dbReference type="CDD" id="cd09917">
    <property type="entry name" value="F-box_SF"/>
    <property type="match status" value="1"/>
</dbReference>
<dbReference type="Proteomes" id="UP001175271">
    <property type="component" value="Unassembled WGS sequence"/>
</dbReference>
<dbReference type="InterPro" id="IPR032675">
    <property type="entry name" value="LRR_dom_sf"/>
</dbReference>
<gene>
    <name evidence="2" type="ORF">QR680_010651</name>
</gene>
<name>A0AA39IR40_9BILA</name>
<dbReference type="InterPro" id="IPR036047">
    <property type="entry name" value="F-box-like_dom_sf"/>
</dbReference>
<evidence type="ECO:0000313" key="3">
    <source>
        <dbReference type="Proteomes" id="UP001175271"/>
    </source>
</evidence>
<dbReference type="EMBL" id="JAUCMV010000001">
    <property type="protein sequence ID" value="KAK0428171.1"/>
    <property type="molecule type" value="Genomic_DNA"/>
</dbReference>
<evidence type="ECO:0000259" key="1">
    <source>
        <dbReference type="Pfam" id="PF12937"/>
    </source>
</evidence>
<dbReference type="AlphaFoldDB" id="A0AA39IR40"/>
<proteinExistence type="predicted"/>
<dbReference type="InterPro" id="IPR001810">
    <property type="entry name" value="F-box_dom"/>
</dbReference>
<evidence type="ECO:0000313" key="2">
    <source>
        <dbReference type="EMBL" id="KAK0428171.1"/>
    </source>
</evidence>
<keyword evidence="3" id="KW-1185">Reference proteome</keyword>
<organism evidence="2 3">
    <name type="scientific">Steinernema hermaphroditum</name>
    <dbReference type="NCBI Taxonomy" id="289476"/>
    <lineage>
        <taxon>Eukaryota</taxon>
        <taxon>Metazoa</taxon>
        <taxon>Ecdysozoa</taxon>
        <taxon>Nematoda</taxon>
        <taxon>Chromadorea</taxon>
        <taxon>Rhabditida</taxon>
        <taxon>Tylenchina</taxon>
        <taxon>Panagrolaimomorpha</taxon>
        <taxon>Strongyloidoidea</taxon>
        <taxon>Steinernematidae</taxon>
        <taxon>Steinernema</taxon>
    </lineage>
</organism>
<feature type="domain" description="F-box" evidence="1">
    <location>
        <begin position="8"/>
        <end position="49"/>
    </location>
</feature>
<sequence length="451" mass="53200">MSVRCADGLPYEIWTAILSWLQKRQDVQCSSLVCRRWNVILERIYWQRRLCCHFRQFPNSSFPVFQFCGRRVCVPVDKFSSSHALPHFDKLIMYAENSADRLPSSLVTVLLSQQFSTLRKLQFYGSQQDATTLLSHPGLQNSLEHLDVPCGWDEEMAMFMKNAKRIKSVRCENVNSDHLYETIADRLSELSSLELVDVVTMRSDSSVVAESCLRIAEAIKLEPRTFFARVHFSSTYRNSWLSSTFAKVIRLPSACEHTPVIYFTVQKIRGQLWTFTLCHRVHTNIRVCKPEDNVEFQTYFIERYVKEEFDRKSHLLTPRFRFKTTNYEYSAKELIFTVEVERVNTRASMLYRRFDTLDYGKIEKAINERLFHDLGQSIRVRILDPLRLSSEDQEHHKQFQSVKIRSDRSCELLDNQYTYSWCAQVETEIRQNGSHSCRRKRCKRNPSLWIN</sequence>
<reference evidence="2" key="1">
    <citation type="submission" date="2023-06" db="EMBL/GenBank/DDBJ databases">
        <title>Genomic analysis of the entomopathogenic nematode Steinernema hermaphroditum.</title>
        <authorList>
            <person name="Schwarz E.M."/>
            <person name="Heppert J.K."/>
            <person name="Baniya A."/>
            <person name="Schwartz H.T."/>
            <person name="Tan C.-H."/>
            <person name="Antoshechkin I."/>
            <person name="Sternberg P.W."/>
            <person name="Goodrich-Blair H."/>
            <person name="Dillman A.R."/>
        </authorList>
    </citation>
    <scope>NUCLEOTIDE SEQUENCE</scope>
    <source>
        <strain evidence="2">PS9179</strain>
        <tissue evidence="2">Whole animal</tissue>
    </source>
</reference>